<organism evidence="1 2">
    <name type="scientific">Bacillus selenitireducens (strain ATCC 700615 / DSM 15326 / MLS10)</name>
    <dbReference type="NCBI Taxonomy" id="439292"/>
    <lineage>
        <taxon>Bacteria</taxon>
        <taxon>Bacillati</taxon>
        <taxon>Bacillota</taxon>
        <taxon>Bacilli</taxon>
        <taxon>Bacillales</taxon>
        <taxon>Bacillaceae</taxon>
        <taxon>Salisediminibacterium</taxon>
    </lineage>
</organism>
<sequence>MKEKVGLSLFKIFDLCSIQSNTAAMMKGKIPIQTIPVL</sequence>
<dbReference type="Proteomes" id="UP000000271">
    <property type="component" value="Chromosome"/>
</dbReference>
<dbReference type="EMBL" id="CP001791">
    <property type="protein sequence ID" value="ADH98219.1"/>
    <property type="molecule type" value="Genomic_DNA"/>
</dbReference>
<protein>
    <submittedName>
        <fullName evidence="1">Uncharacterized protein</fullName>
    </submittedName>
</protein>
<dbReference type="HOGENOM" id="CLU_3324450_0_0_9"/>
<evidence type="ECO:0000313" key="2">
    <source>
        <dbReference type="Proteomes" id="UP000000271"/>
    </source>
</evidence>
<dbReference type="KEGG" id="bse:Bsel_0684"/>
<evidence type="ECO:0000313" key="1">
    <source>
        <dbReference type="EMBL" id="ADH98219.1"/>
    </source>
</evidence>
<dbReference type="AlphaFoldDB" id="D6XYR1"/>
<proteinExistence type="predicted"/>
<gene>
    <name evidence="1" type="ordered locus">Bsel_0684</name>
</gene>
<dbReference type="STRING" id="439292.Bsel_0684"/>
<name>D6XYR1_BACIE</name>
<keyword evidence="2" id="KW-1185">Reference proteome</keyword>
<accession>D6XYR1</accession>
<reference evidence="1" key="1">
    <citation type="submission" date="2009-10" db="EMBL/GenBank/DDBJ databases">
        <title>Complete sequence of Bacillus selenitireducens MLS10.</title>
        <authorList>
            <consortium name="US DOE Joint Genome Institute"/>
            <person name="Lucas S."/>
            <person name="Copeland A."/>
            <person name="Lapidus A."/>
            <person name="Glavina del Rio T."/>
            <person name="Dalin E."/>
            <person name="Tice H."/>
            <person name="Bruce D."/>
            <person name="Goodwin L."/>
            <person name="Pitluck S."/>
            <person name="Sims D."/>
            <person name="Brettin T."/>
            <person name="Detter J.C."/>
            <person name="Han C."/>
            <person name="Larimer F."/>
            <person name="Land M."/>
            <person name="Hauser L."/>
            <person name="Kyrpides N."/>
            <person name="Ovchinnikova G."/>
            <person name="Stolz J."/>
        </authorList>
    </citation>
    <scope>NUCLEOTIDE SEQUENCE [LARGE SCALE GENOMIC DNA]</scope>
    <source>
        <strain evidence="1">MLS10</strain>
    </source>
</reference>